<name>A0A9K3D872_9EUKA</name>
<keyword evidence="2" id="KW-1185">Reference proteome</keyword>
<organism evidence="1 2">
    <name type="scientific">Kipferlia bialata</name>
    <dbReference type="NCBI Taxonomy" id="797122"/>
    <lineage>
        <taxon>Eukaryota</taxon>
        <taxon>Metamonada</taxon>
        <taxon>Carpediemonas-like organisms</taxon>
        <taxon>Kipferlia</taxon>
    </lineage>
</organism>
<accession>A0A9K3D872</accession>
<evidence type="ECO:0000313" key="2">
    <source>
        <dbReference type="Proteomes" id="UP000265618"/>
    </source>
</evidence>
<dbReference type="Proteomes" id="UP000265618">
    <property type="component" value="Unassembled WGS sequence"/>
</dbReference>
<gene>
    <name evidence="1" type="ORF">KIPB_012663</name>
</gene>
<comment type="caution">
    <text evidence="1">The sequence shown here is derived from an EMBL/GenBank/DDBJ whole genome shotgun (WGS) entry which is preliminary data.</text>
</comment>
<proteinExistence type="predicted"/>
<protein>
    <submittedName>
        <fullName evidence="1">Uncharacterized protein</fullName>
    </submittedName>
</protein>
<dbReference type="EMBL" id="BDIP01005683">
    <property type="protein sequence ID" value="GIQ90022.1"/>
    <property type="molecule type" value="Genomic_DNA"/>
</dbReference>
<sequence length="51" mass="6009">LNMYLAENYMDSWLEWFKGHATPESGLKLHGWLQPICVPMGGSVYMQWTYK</sequence>
<reference evidence="1 2" key="1">
    <citation type="journal article" date="2018" name="PLoS ONE">
        <title>The draft genome of Kipferlia bialata reveals reductive genome evolution in fornicate parasites.</title>
        <authorList>
            <person name="Tanifuji G."/>
            <person name="Takabayashi S."/>
            <person name="Kume K."/>
            <person name="Takagi M."/>
            <person name="Nakayama T."/>
            <person name="Kamikawa R."/>
            <person name="Inagaki Y."/>
            <person name="Hashimoto T."/>
        </authorList>
    </citation>
    <scope>NUCLEOTIDE SEQUENCE [LARGE SCALE GENOMIC DNA]</scope>
    <source>
        <strain evidence="1">NY0173</strain>
    </source>
</reference>
<evidence type="ECO:0000313" key="1">
    <source>
        <dbReference type="EMBL" id="GIQ90022.1"/>
    </source>
</evidence>
<dbReference type="AlphaFoldDB" id="A0A9K3D872"/>
<feature type="non-terminal residue" evidence="1">
    <location>
        <position position="1"/>
    </location>
</feature>